<dbReference type="Gene3D" id="1.10.10.60">
    <property type="entry name" value="Homeodomain-like"/>
    <property type="match status" value="2"/>
</dbReference>
<keyword evidence="4" id="KW-1133">Transmembrane helix</keyword>
<dbReference type="GO" id="GO:0043565">
    <property type="term" value="F:sequence-specific DNA binding"/>
    <property type="evidence" value="ECO:0007669"/>
    <property type="project" value="InterPro"/>
</dbReference>
<dbReference type="Proteomes" id="UP000054709">
    <property type="component" value="Unassembled WGS sequence"/>
</dbReference>
<evidence type="ECO:0000259" key="5">
    <source>
        <dbReference type="PROSITE" id="PS01124"/>
    </source>
</evidence>
<organism evidence="6 7">
    <name type="scientific">Paenibacillus etheri</name>
    <dbReference type="NCBI Taxonomy" id="1306852"/>
    <lineage>
        <taxon>Bacteria</taxon>
        <taxon>Bacillati</taxon>
        <taxon>Bacillota</taxon>
        <taxon>Bacilli</taxon>
        <taxon>Bacillales</taxon>
        <taxon>Paenibacillaceae</taxon>
        <taxon>Paenibacillus</taxon>
    </lineage>
</organism>
<dbReference type="SMART" id="SM00342">
    <property type="entry name" value="HTH_ARAC"/>
    <property type="match status" value="1"/>
</dbReference>
<keyword evidence="4" id="KW-0812">Transmembrane</keyword>
<proteinExistence type="predicted"/>
<evidence type="ECO:0000256" key="4">
    <source>
        <dbReference type="SAM" id="Phobius"/>
    </source>
</evidence>
<sequence>MLRKSFFTKLLIAYLIIVFAYTMIAVCLSFFKDGQRVRSELSQNQQNFLMQSRDKIDTKLGVSFNLIAQLRRNDHVVKFAEKKRDYYEITQTSYALQNYIDAFSEFGYSIDLMKTNDDLVITPQISSDRRRYMEDMGMTGEDLAQLGTDSTSPTITLSSSRNITSTNGESASIIIVNPERVGIGNSLFFVVSFFEQLLLPPLSPESQEAFAIIENGRYVTLKSSFDDKRGKQLLAYPLAQLDEQATGDYAKLSNDEFDFHLIRSKTMPQWSYLYVTQNYSWVDSFSPNLKGAVLLLVILIFVGLAFSYTVSRRMYRPVGHLVGLFKSYGEPAGADEFAFLNETATSISKANEQMKSALNEHRLSMRDKFLRDLLHGLVPPDKVDNLLNTHQLQSLSTNLSVCVISFSNAKELEEQYSKDVILTIKSKTSLIIHEQLKVHFPCELLDHDFTKFVFIICESDTESIQKKLMKAMAQIEDAHAYGLTAAVGRPVASAGEIDRSFIQALDILKRRSAVDKTSVITYKQLSQVQMVSYYYPIDTERELISYVIRGKRENALNTLNRLLSENLEQRQLTRQQLDQFSLLVLATLSRIIQQLNMSFEEFVQAHKESLDIVQHGESKELMVSAITTLFSVMIDTIDQQNEMMDNSTVKRMIEYIHDNYNRDLSLSMIAEEFNFSPGYVSIAFKNHSGENFKDYLNFYRVQQAKEIMRQQKDIKIGDLALMVGCNNANTFIRMFRKYEGLAPGQYAKKLNEKQ</sequence>
<comment type="caution">
    <text evidence="6">The sequence shown here is derived from an EMBL/GenBank/DDBJ whole genome shotgun (WGS) entry which is preliminary data.</text>
</comment>
<dbReference type="AlphaFoldDB" id="A0A0W1AQ16"/>
<evidence type="ECO:0000313" key="7">
    <source>
        <dbReference type="Proteomes" id="UP000054709"/>
    </source>
</evidence>
<evidence type="ECO:0000256" key="3">
    <source>
        <dbReference type="ARBA" id="ARBA00023163"/>
    </source>
</evidence>
<dbReference type="EMBL" id="LCZJ02000065">
    <property type="protein sequence ID" value="KTD83433.1"/>
    <property type="molecule type" value="Genomic_DNA"/>
</dbReference>
<dbReference type="PROSITE" id="PS01124">
    <property type="entry name" value="HTH_ARAC_FAMILY_2"/>
    <property type="match status" value="1"/>
</dbReference>
<keyword evidence="1" id="KW-0805">Transcription regulation</keyword>
<keyword evidence="7" id="KW-1185">Reference proteome</keyword>
<dbReference type="PANTHER" id="PTHR43280:SF28">
    <property type="entry name" value="HTH-TYPE TRANSCRIPTIONAL ACTIVATOR RHAS"/>
    <property type="match status" value="1"/>
</dbReference>
<accession>A0A0W1AQ16</accession>
<dbReference type="RefSeq" id="WP_060626710.1">
    <property type="nucleotide sequence ID" value="NZ_LCZJ02000065.1"/>
</dbReference>
<feature type="transmembrane region" description="Helical" evidence="4">
    <location>
        <begin position="12"/>
        <end position="31"/>
    </location>
</feature>
<dbReference type="InterPro" id="IPR018060">
    <property type="entry name" value="HTH_AraC"/>
</dbReference>
<dbReference type="InterPro" id="IPR009057">
    <property type="entry name" value="Homeodomain-like_sf"/>
</dbReference>
<evidence type="ECO:0000256" key="2">
    <source>
        <dbReference type="ARBA" id="ARBA00023125"/>
    </source>
</evidence>
<dbReference type="GO" id="GO:0003700">
    <property type="term" value="F:DNA-binding transcription factor activity"/>
    <property type="evidence" value="ECO:0007669"/>
    <property type="project" value="InterPro"/>
</dbReference>
<feature type="transmembrane region" description="Helical" evidence="4">
    <location>
        <begin position="292"/>
        <end position="310"/>
    </location>
</feature>
<protein>
    <recommendedName>
        <fullName evidence="5">HTH araC/xylS-type domain-containing protein</fullName>
    </recommendedName>
</protein>
<evidence type="ECO:0000256" key="1">
    <source>
        <dbReference type="ARBA" id="ARBA00023015"/>
    </source>
</evidence>
<evidence type="ECO:0000313" key="6">
    <source>
        <dbReference type="EMBL" id="KTD83433.1"/>
    </source>
</evidence>
<reference evidence="6 7" key="1">
    <citation type="journal article" date="2015" name="Int. Biodeterior. Biodegradation">
        <title>Physiological and genetic screening methods for the isolation of methyl tert-butyl ether-degrading bacteria for bioremediation purposes.</title>
        <authorList>
            <person name="Guisado I.M."/>
            <person name="Purswani J."/>
            <person name="Gonzalez Lopez J."/>
            <person name="Pozo C."/>
        </authorList>
    </citation>
    <scope>NUCLEOTIDE SEQUENCE [LARGE SCALE GENOMIC DNA]</scope>
    <source>
        <strain evidence="6 7">SH7</strain>
    </source>
</reference>
<keyword evidence="4" id="KW-0472">Membrane</keyword>
<gene>
    <name evidence="6" type="ORF">UQ64_02010</name>
</gene>
<keyword evidence="3" id="KW-0804">Transcription</keyword>
<dbReference type="PANTHER" id="PTHR43280">
    <property type="entry name" value="ARAC-FAMILY TRANSCRIPTIONAL REGULATOR"/>
    <property type="match status" value="1"/>
</dbReference>
<dbReference type="SUPFAM" id="SSF46689">
    <property type="entry name" value="Homeodomain-like"/>
    <property type="match status" value="2"/>
</dbReference>
<dbReference type="Pfam" id="PF12833">
    <property type="entry name" value="HTH_18"/>
    <property type="match status" value="1"/>
</dbReference>
<feature type="domain" description="HTH araC/xylS-type" evidence="5">
    <location>
        <begin position="650"/>
        <end position="749"/>
    </location>
</feature>
<name>A0A0W1AQ16_9BACL</name>
<dbReference type="OrthoDB" id="1975037at2"/>
<keyword evidence="2" id="KW-0238">DNA-binding</keyword>